<keyword evidence="1" id="KW-0805">Transcription regulation</keyword>
<dbReference type="Proteomes" id="UP000831537">
    <property type="component" value="Chromosome"/>
</dbReference>
<dbReference type="InterPro" id="IPR011991">
    <property type="entry name" value="ArsR-like_HTH"/>
</dbReference>
<dbReference type="EMBL" id="CP095071">
    <property type="protein sequence ID" value="UOQ86891.1"/>
    <property type="molecule type" value="Genomic_DNA"/>
</dbReference>
<organism evidence="5 6">
    <name type="scientific">Gracilibacillus salinarum</name>
    <dbReference type="NCBI Taxonomy" id="2932255"/>
    <lineage>
        <taxon>Bacteria</taxon>
        <taxon>Bacillati</taxon>
        <taxon>Bacillota</taxon>
        <taxon>Bacilli</taxon>
        <taxon>Bacillales</taxon>
        <taxon>Bacillaceae</taxon>
        <taxon>Gracilibacillus</taxon>
    </lineage>
</organism>
<dbReference type="InterPro" id="IPR001845">
    <property type="entry name" value="HTH_ArsR_DNA-bd_dom"/>
</dbReference>
<keyword evidence="3" id="KW-0804">Transcription</keyword>
<evidence type="ECO:0000313" key="6">
    <source>
        <dbReference type="Proteomes" id="UP000831537"/>
    </source>
</evidence>
<dbReference type="InterPro" id="IPR051081">
    <property type="entry name" value="HTH_MetalResp_TranReg"/>
</dbReference>
<evidence type="ECO:0000259" key="4">
    <source>
        <dbReference type="PROSITE" id="PS50987"/>
    </source>
</evidence>
<dbReference type="InterPro" id="IPR036388">
    <property type="entry name" value="WH-like_DNA-bd_sf"/>
</dbReference>
<dbReference type="PANTHER" id="PTHR33154">
    <property type="entry name" value="TRANSCRIPTIONAL REGULATOR, ARSR FAMILY"/>
    <property type="match status" value="1"/>
</dbReference>
<evidence type="ECO:0000256" key="2">
    <source>
        <dbReference type="ARBA" id="ARBA00023125"/>
    </source>
</evidence>
<sequence>MKDTEQLNVLAAEFRECQHVLTAIGDPTRQSILLTLIAAGCKDGMRVGEITQKTHLSRPTVSHHLRILKEAKVVNVHRVGTKNFYYIDPQHNSLFLLKNMMNHIEEYIQNHWEEEKG</sequence>
<evidence type="ECO:0000256" key="3">
    <source>
        <dbReference type="ARBA" id="ARBA00023163"/>
    </source>
</evidence>
<proteinExistence type="predicted"/>
<dbReference type="SUPFAM" id="SSF46785">
    <property type="entry name" value="Winged helix' DNA-binding domain"/>
    <property type="match status" value="1"/>
</dbReference>
<keyword evidence="2" id="KW-0238">DNA-binding</keyword>
<dbReference type="Pfam" id="PF01022">
    <property type="entry name" value="HTH_5"/>
    <property type="match status" value="1"/>
</dbReference>
<gene>
    <name evidence="5" type="ORF">MUN87_08415</name>
</gene>
<dbReference type="NCBIfam" id="NF033788">
    <property type="entry name" value="HTH_metalloreg"/>
    <property type="match status" value="1"/>
</dbReference>
<evidence type="ECO:0000313" key="5">
    <source>
        <dbReference type="EMBL" id="UOQ86891.1"/>
    </source>
</evidence>
<dbReference type="InterPro" id="IPR036390">
    <property type="entry name" value="WH_DNA-bd_sf"/>
</dbReference>
<protein>
    <submittedName>
        <fullName evidence="5">Metalloregulator ArsR/SmtB family transcription factor</fullName>
    </submittedName>
</protein>
<feature type="domain" description="HTH arsR-type" evidence="4">
    <location>
        <begin position="9"/>
        <end position="108"/>
    </location>
</feature>
<keyword evidence="6" id="KW-1185">Reference proteome</keyword>
<name>A0ABY4GR66_9BACI</name>
<dbReference type="PROSITE" id="PS50987">
    <property type="entry name" value="HTH_ARSR_2"/>
    <property type="match status" value="1"/>
</dbReference>
<evidence type="ECO:0000256" key="1">
    <source>
        <dbReference type="ARBA" id="ARBA00023015"/>
    </source>
</evidence>
<dbReference type="Gene3D" id="1.10.10.10">
    <property type="entry name" value="Winged helix-like DNA-binding domain superfamily/Winged helix DNA-binding domain"/>
    <property type="match status" value="1"/>
</dbReference>
<dbReference type="CDD" id="cd00090">
    <property type="entry name" value="HTH_ARSR"/>
    <property type="match status" value="1"/>
</dbReference>
<accession>A0ABY4GR66</accession>
<dbReference type="SMART" id="SM00418">
    <property type="entry name" value="HTH_ARSR"/>
    <property type="match status" value="1"/>
</dbReference>
<dbReference type="PANTHER" id="PTHR33154:SF33">
    <property type="entry name" value="TRANSCRIPTIONAL REPRESSOR SDPR"/>
    <property type="match status" value="1"/>
</dbReference>
<reference evidence="5 6" key="1">
    <citation type="submission" date="2022-04" db="EMBL/GenBank/DDBJ databases">
        <title>Gracilibacillus sp. isolated from saltern.</title>
        <authorList>
            <person name="Won M."/>
            <person name="Lee C.-M."/>
            <person name="Woen H.-Y."/>
            <person name="Kwon S.-W."/>
        </authorList>
    </citation>
    <scope>NUCLEOTIDE SEQUENCE [LARGE SCALE GENOMIC DNA]</scope>
    <source>
        <strain evidence="5 6">SSPM10-3</strain>
    </source>
</reference>